<evidence type="ECO:0000313" key="2">
    <source>
        <dbReference type="Proteomes" id="UP000054564"/>
    </source>
</evidence>
<keyword evidence="2" id="KW-1185">Reference proteome</keyword>
<protein>
    <submittedName>
        <fullName evidence="1">Uncharacterized protein</fullName>
    </submittedName>
</protein>
<sequence length="435" mass="49454">MSDSGEINMDANPPMETSASEPLRLVEALRSLSWECWGMLRLEDNISAHSLGLVLSTEEIETQKALLAQVQTQLLPSLDTQLADLLESLDLSASATHPNLDFHDALGITSGIHSTFQTLRSCMTFLAPPHIYDYIVPLNDDEDRGAVKTFRNQSILVEFWDVTSRLRQLLQEYDQLIHLEYHLGGNQGQDFEDNDEADEETALLKHRSEIIRLTANVRGGIKDLIRWSYRSDFQLIQDGMELYKGWLNNDLAKIHGMIISIEGRNLNVPQNEIKLHQDHLKLMRSIIPLIKLLRLFFNKITGTPRSKPEFILGNVNSKEYFILETTGQQLEDSIRQLMSFCAALPEAGREIHKKTDQIEKEIRNLGEGISRILISVSFLILPLRSGPEQPSSGSSIFKTNFQELKYALFEAQGELRDALFAYSWSYARVFLPNNP</sequence>
<proteinExistence type="predicted"/>
<dbReference type="EMBL" id="AJIL01000220">
    <property type="protein sequence ID" value="KNE91085.1"/>
    <property type="molecule type" value="Genomic_DNA"/>
</dbReference>
<dbReference type="PANTHER" id="PTHR33069">
    <property type="entry name" value="CHROMOSOME 7, WHOLE GENOME SHOTGUN SEQUENCE-RELATED"/>
    <property type="match status" value="1"/>
</dbReference>
<evidence type="ECO:0000313" key="1">
    <source>
        <dbReference type="EMBL" id="KNE91085.1"/>
    </source>
</evidence>
<reference evidence="2" key="1">
    <citation type="submission" date="2014-03" db="EMBL/GenBank/DDBJ databases">
        <title>The Genome Sequence of Puccinia striiformis f. sp. tritici PST-78.</title>
        <authorList>
            <consortium name="The Broad Institute Genome Sequencing Platform"/>
            <person name="Cuomo C."/>
            <person name="Hulbert S."/>
            <person name="Chen X."/>
            <person name="Walker B."/>
            <person name="Young S.K."/>
            <person name="Zeng Q."/>
            <person name="Gargeya S."/>
            <person name="Fitzgerald M."/>
            <person name="Haas B."/>
            <person name="Abouelleil A."/>
            <person name="Alvarado L."/>
            <person name="Arachchi H.M."/>
            <person name="Berlin A.M."/>
            <person name="Chapman S.B."/>
            <person name="Goldberg J."/>
            <person name="Griggs A."/>
            <person name="Gujja S."/>
            <person name="Hansen M."/>
            <person name="Howarth C."/>
            <person name="Imamovic A."/>
            <person name="Larimer J."/>
            <person name="McCowan C."/>
            <person name="Montmayeur A."/>
            <person name="Murphy C."/>
            <person name="Neiman D."/>
            <person name="Pearson M."/>
            <person name="Priest M."/>
            <person name="Roberts A."/>
            <person name="Saif S."/>
            <person name="Shea T."/>
            <person name="Sisk P."/>
            <person name="Sykes S."/>
            <person name="Wortman J."/>
            <person name="Nusbaum C."/>
            <person name="Birren B."/>
        </authorList>
    </citation>
    <scope>NUCLEOTIDE SEQUENCE [LARGE SCALE GENOMIC DNA]</scope>
    <source>
        <strain evidence="2">race PST-78</strain>
    </source>
</reference>
<name>A0A0L0UVN7_9BASI</name>
<dbReference type="Proteomes" id="UP000054564">
    <property type="component" value="Unassembled WGS sequence"/>
</dbReference>
<accession>A0A0L0UVN7</accession>
<gene>
    <name evidence="1" type="ORF">PSTG_15481</name>
</gene>
<comment type="caution">
    <text evidence="1">The sequence shown here is derived from an EMBL/GenBank/DDBJ whole genome shotgun (WGS) entry which is preliminary data.</text>
</comment>
<dbReference type="PANTHER" id="PTHR33069:SF3">
    <property type="entry name" value="DYNEIN HEAVY CHAIN TAIL DOMAIN-CONTAINING PROTEIN"/>
    <property type="match status" value="1"/>
</dbReference>
<dbReference type="AlphaFoldDB" id="A0A0L0UVN7"/>
<organism evidence="1 2">
    <name type="scientific">Puccinia striiformis f. sp. tritici PST-78</name>
    <dbReference type="NCBI Taxonomy" id="1165861"/>
    <lineage>
        <taxon>Eukaryota</taxon>
        <taxon>Fungi</taxon>
        <taxon>Dikarya</taxon>
        <taxon>Basidiomycota</taxon>
        <taxon>Pucciniomycotina</taxon>
        <taxon>Pucciniomycetes</taxon>
        <taxon>Pucciniales</taxon>
        <taxon>Pucciniaceae</taxon>
        <taxon>Puccinia</taxon>
    </lineage>
</organism>